<dbReference type="EMBL" id="BMAV01004414">
    <property type="protein sequence ID" value="GFY44779.1"/>
    <property type="molecule type" value="Genomic_DNA"/>
</dbReference>
<comment type="caution">
    <text evidence="1">The sequence shown here is derived from an EMBL/GenBank/DDBJ whole genome shotgun (WGS) entry which is preliminary data.</text>
</comment>
<gene>
    <name evidence="1" type="ORF">TNIN_431741</name>
</gene>
<accession>A0A8X7BWS4</accession>
<reference evidence="1" key="1">
    <citation type="submission" date="2020-08" db="EMBL/GenBank/DDBJ databases">
        <title>Multicomponent nature underlies the extraordinary mechanical properties of spider dragline silk.</title>
        <authorList>
            <person name="Kono N."/>
            <person name="Nakamura H."/>
            <person name="Mori M."/>
            <person name="Yoshida Y."/>
            <person name="Ohtoshi R."/>
            <person name="Malay A.D."/>
            <person name="Moran D.A.P."/>
            <person name="Tomita M."/>
            <person name="Numata K."/>
            <person name="Arakawa K."/>
        </authorList>
    </citation>
    <scope>NUCLEOTIDE SEQUENCE</scope>
</reference>
<proteinExistence type="predicted"/>
<sequence>MGNLPRDRIVPSRPFEKVGLDYTGPIITKPNLKRSKGTLKSYIAIYIHLFQYKSHTFRSCFRLNHRRVLSMSPTIYSKKIQAIRHLE</sequence>
<protein>
    <submittedName>
        <fullName evidence="1">Uncharacterized protein</fullName>
    </submittedName>
</protein>
<evidence type="ECO:0000313" key="1">
    <source>
        <dbReference type="EMBL" id="GFY44779.1"/>
    </source>
</evidence>
<dbReference type="Proteomes" id="UP000886998">
    <property type="component" value="Unassembled WGS sequence"/>
</dbReference>
<dbReference type="OrthoDB" id="6423987at2759"/>
<name>A0A8X7BWS4_9ARAC</name>
<dbReference type="AlphaFoldDB" id="A0A8X7BWS4"/>
<organism evidence="1 2">
    <name type="scientific">Trichonephila inaurata madagascariensis</name>
    <dbReference type="NCBI Taxonomy" id="2747483"/>
    <lineage>
        <taxon>Eukaryota</taxon>
        <taxon>Metazoa</taxon>
        <taxon>Ecdysozoa</taxon>
        <taxon>Arthropoda</taxon>
        <taxon>Chelicerata</taxon>
        <taxon>Arachnida</taxon>
        <taxon>Araneae</taxon>
        <taxon>Araneomorphae</taxon>
        <taxon>Entelegynae</taxon>
        <taxon>Araneoidea</taxon>
        <taxon>Nephilidae</taxon>
        <taxon>Trichonephila</taxon>
        <taxon>Trichonephila inaurata</taxon>
    </lineage>
</organism>
<evidence type="ECO:0000313" key="2">
    <source>
        <dbReference type="Proteomes" id="UP000886998"/>
    </source>
</evidence>
<keyword evidence="2" id="KW-1185">Reference proteome</keyword>